<dbReference type="Pfam" id="PF21599">
    <property type="entry name" value="ZSWIM3_N"/>
    <property type="match status" value="1"/>
</dbReference>
<gene>
    <name evidence="3" type="ORF">JTE90_006999</name>
</gene>
<accession>A0AAV6TVN7</accession>
<evidence type="ECO:0000259" key="2">
    <source>
        <dbReference type="Pfam" id="PF21599"/>
    </source>
</evidence>
<dbReference type="InterPro" id="IPR048324">
    <property type="entry name" value="ZSWIM1-3_RNaseH-like"/>
</dbReference>
<evidence type="ECO:0000313" key="3">
    <source>
        <dbReference type="EMBL" id="KAG8176002.1"/>
    </source>
</evidence>
<dbReference type="InterPro" id="IPR048325">
    <property type="entry name" value="ZSWIM3_N"/>
</dbReference>
<dbReference type="AlphaFoldDB" id="A0AAV6TVN7"/>
<organism evidence="3 4">
    <name type="scientific">Oedothorax gibbosus</name>
    <dbReference type="NCBI Taxonomy" id="931172"/>
    <lineage>
        <taxon>Eukaryota</taxon>
        <taxon>Metazoa</taxon>
        <taxon>Ecdysozoa</taxon>
        <taxon>Arthropoda</taxon>
        <taxon>Chelicerata</taxon>
        <taxon>Arachnida</taxon>
        <taxon>Araneae</taxon>
        <taxon>Araneomorphae</taxon>
        <taxon>Entelegynae</taxon>
        <taxon>Araneoidea</taxon>
        <taxon>Linyphiidae</taxon>
        <taxon>Erigoninae</taxon>
        <taxon>Oedothorax</taxon>
    </lineage>
</organism>
<protein>
    <recommendedName>
        <fullName evidence="5">FAR1 domain-containing protein</fullName>
    </recommendedName>
</protein>
<comment type="caution">
    <text evidence="3">The sequence shown here is derived from an EMBL/GenBank/DDBJ whole genome shotgun (WGS) entry which is preliminary data.</text>
</comment>
<evidence type="ECO:0008006" key="5">
    <source>
        <dbReference type="Google" id="ProtNLM"/>
    </source>
</evidence>
<keyword evidence="4" id="KW-1185">Reference proteome</keyword>
<evidence type="ECO:0000313" key="4">
    <source>
        <dbReference type="Proteomes" id="UP000827092"/>
    </source>
</evidence>
<name>A0AAV6TVN7_9ARAC</name>
<proteinExistence type="predicted"/>
<dbReference type="InterPro" id="IPR052579">
    <property type="entry name" value="Zinc_finger_SWIM"/>
</dbReference>
<dbReference type="PANTHER" id="PTHR31569:SF4">
    <property type="entry name" value="SWIM-TYPE DOMAIN-CONTAINING PROTEIN"/>
    <property type="match status" value="1"/>
</dbReference>
<feature type="domain" description="ZSWIM3 N-terminal" evidence="2">
    <location>
        <begin position="40"/>
        <end position="108"/>
    </location>
</feature>
<dbReference type="PANTHER" id="PTHR31569">
    <property type="entry name" value="SWIM-TYPE DOMAIN-CONTAINING PROTEIN"/>
    <property type="match status" value="1"/>
</dbReference>
<dbReference type="Proteomes" id="UP000827092">
    <property type="component" value="Unassembled WGS sequence"/>
</dbReference>
<sequence length="240" mass="27491">MISVSSTNVERDHSGGDSVPSLLPVFVAHVYVSEHRDSRKIDSKYPNQDLKYFKLKFNCIRGGLVCPQGTAKRKTSTLKIDCPAHIYLRATPDGRNLEIRSLNVSHNHEISEELFRHLPQQRKLPPEVREQAKVLLDLDVNKKLLQQKLQRDTGKIVTLKDLSNLAAQDKRSNDLGEAVTLLQDKYDVDIEILKEEDTFVGLFIQTLKMKNIFENFPEFLAFDATYKLLSMNMSTFIFLV</sequence>
<reference evidence="3 4" key="1">
    <citation type="journal article" date="2022" name="Nat. Ecol. Evol.">
        <title>A masculinizing supergene underlies an exaggerated male reproductive morph in a spider.</title>
        <authorList>
            <person name="Hendrickx F."/>
            <person name="De Corte Z."/>
            <person name="Sonet G."/>
            <person name="Van Belleghem S.M."/>
            <person name="Kostlbacher S."/>
            <person name="Vangestel C."/>
        </authorList>
    </citation>
    <scope>NUCLEOTIDE SEQUENCE [LARGE SCALE GENOMIC DNA]</scope>
    <source>
        <strain evidence="3">W744_W776</strain>
    </source>
</reference>
<feature type="domain" description="ZSWIM1/3 RNaseH-like" evidence="1">
    <location>
        <begin position="193"/>
        <end position="240"/>
    </location>
</feature>
<dbReference type="Pfam" id="PF21056">
    <property type="entry name" value="ZSWIM1-3_RNaseH-like"/>
    <property type="match status" value="1"/>
</dbReference>
<evidence type="ECO:0000259" key="1">
    <source>
        <dbReference type="Pfam" id="PF21056"/>
    </source>
</evidence>
<dbReference type="EMBL" id="JAFNEN010000928">
    <property type="protein sequence ID" value="KAG8176002.1"/>
    <property type="molecule type" value="Genomic_DNA"/>
</dbReference>